<sequence>MPELPAINRLGYGLDLLAITPLSMKAVDQAILKLYKVIDYDLDKTHPVVIAGTTYDVPKKVDIMLDIANHNGAMLTYKSGSEAFSAFQADASLNIKYACVTGGASASYATEKALRQENQHAFYAFNSDMYAASLKNYMDDLNVKALKLSVEDLPKPFNGENKDHEEKYRTFFKIFGTHVITQCAYGARCQMNVWASNSVSSVNKKFSASVSASYKGVFTSGEFDGSVTSEEQYKEFLSMKSADVAIQGGEIGAGIHFVQNPDKMDAYKAWGDTVKTYPNATSFATMEIWTLLSASLSSELKAAASDIQKAFNHLKYHKEVHVTPITLSIESDWAEFGLLTPSAVISKDPDADLPEHTILRETKVQWGKEHSHDYKRQDIRFVVINDGSPIDFYLSHGSDNGPHGKGRVLLVTTQGTYENKEITDNNWNTVWYYQKPVSAKPVPTPLSQSQQREPRTWNATLNDYLHEIGHYKAEEP</sequence>
<dbReference type="Pfam" id="PF01823">
    <property type="entry name" value="MACPF"/>
    <property type="match status" value="1"/>
</dbReference>
<dbReference type="Proteomes" id="UP001437256">
    <property type="component" value="Unassembled WGS sequence"/>
</dbReference>
<evidence type="ECO:0000313" key="2">
    <source>
        <dbReference type="EMBL" id="KAL0067322.1"/>
    </source>
</evidence>
<dbReference type="PROSITE" id="PS51412">
    <property type="entry name" value="MACPF_2"/>
    <property type="match status" value="1"/>
</dbReference>
<feature type="domain" description="MACPF" evidence="1">
    <location>
        <begin position="1"/>
        <end position="322"/>
    </location>
</feature>
<dbReference type="InterPro" id="IPR020864">
    <property type="entry name" value="MACPF"/>
</dbReference>
<reference evidence="2 3" key="1">
    <citation type="submission" date="2024-05" db="EMBL/GenBank/DDBJ databases">
        <title>A draft genome resource for the thread blight pathogen Marasmius tenuissimus strain MS-2.</title>
        <authorList>
            <person name="Yulfo-Soto G.E."/>
            <person name="Baruah I.K."/>
            <person name="Amoako-Attah I."/>
            <person name="Bukari Y."/>
            <person name="Meinhardt L.W."/>
            <person name="Bailey B.A."/>
            <person name="Cohen S.P."/>
        </authorList>
    </citation>
    <scope>NUCLEOTIDE SEQUENCE [LARGE SCALE GENOMIC DNA]</scope>
    <source>
        <strain evidence="2 3">MS-2</strain>
    </source>
</reference>
<dbReference type="SMART" id="SM00457">
    <property type="entry name" value="MACPF"/>
    <property type="match status" value="1"/>
</dbReference>
<accession>A0ABR3A043</accession>
<organism evidence="2 3">
    <name type="scientific">Marasmius tenuissimus</name>
    <dbReference type="NCBI Taxonomy" id="585030"/>
    <lineage>
        <taxon>Eukaryota</taxon>
        <taxon>Fungi</taxon>
        <taxon>Dikarya</taxon>
        <taxon>Basidiomycota</taxon>
        <taxon>Agaricomycotina</taxon>
        <taxon>Agaricomycetes</taxon>
        <taxon>Agaricomycetidae</taxon>
        <taxon>Agaricales</taxon>
        <taxon>Marasmiineae</taxon>
        <taxon>Marasmiaceae</taxon>
        <taxon>Marasmius</taxon>
    </lineage>
</organism>
<gene>
    <name evidence="2" type="ORF">AAF712_005549</name>
</gene>
<protein>
    <recommendedName>
        <fullName evidence="1">MACPF domain-containing protein</fullName>
    </recommendedName>
</protein>
<keyword evidence="3" id="KW-1185">Reference proteome</keyword>
<evidence type="ECO:0000259" key="1">
    <source>
        <dbReference type="PROSITE" id="PS51412"/>
    </source>
</evidence>
<evidence type="ECO:0000313" key="3">
    <source>
        <dbReference type="Proteomes" id="UP001437256"/>
    </source>
</evidence>
<name>A0ABR3A043_9AGAR</name>
<proteinExistence type="predicted"/>
<dbReference type="EMBL" id="JBBXMP010000026">
    <property type="protein sequence ID" value="KAL0067322.1"/>
    <property type="molecule type" value="Genomic_DNA"/>
</dbReference>
<comment type="caution">
    <text evidence="2">The sequence shown here is derived from an EMBL/GenBank/DDBJ whole genome shotgun (WGS) entry which is preliminary data.</text>
</comment>